<organism evidence="1 2">
    <name type="scientific">Acropora cervicornis</name>
    <name type="common">Staghorn coral</name>
    <dbReference type="NCBI Taxonomy" id="6130"/>
    <lineage>
        <taxon>Eukaryota</taxon>
        <taxon>Metazoa</taxon>
        <taxon>Cnidaria</taxon>
        <taxon>Anthozoa</taxon>
        <taxon>Hexacorallia</taxon>
        <taxon>Scleractinia</taxon>
        <taxon>Astrocoeniina</taxon>
        <taxon>Acroporidae</taxon>
        <taxon>Acropora</taxon>
    </lineage>
</organism>
<accession>A0AAD9PVV0</accession>
<protein>
    <submittedName>
        <fullName evidence="1">Uncharacterized protein</fullName>
    </submittedName>
</protein>
<evidence type="ECO:0000313" key="2">
    <source>
        <dbReference type="Proteomes" id="UP001249851"/>
    </source>
</evidence>
<gene>
    <name evidence="1" type="ORF">P5673_029592</name>
</gene>
<dbReference type="Proteomes" id="UP001249851">
    <property type="component" value="Unassembled WGS sequence"/>
</dbReference>
<dbReference type="AlphaFoldDB" id="A0AAD9PVV0"/>
<evidence type="ECO:0000313" key="1">
    <source>
        <dbReference type="EMBL" id="KAK2549883.1"/>
    </source>
</evidence>
<keyword evidence="2" id="KW-1185">Reference proteome</keyword>
<reference evidence="1" key="2">
    <citation type="journal article" date="2023" name="Science">
        <title>Genomic signatures of disease resistance in endangered staghorn corals.</title>
        <authorList>
            <person name="Vollmer S.V."/>
            <person name="Selwyn J.D."/>
            <person name="Despard B.A."/>
            <person name="Roesel C.L."/>
        </authorList>
    </citation>
    <scope>NUCLEOTIDE SEQUENCE</scope>
    <source>
        <strain evidence="1">K2</strain>
    </source>
</reference>
<name>A0AAD9PVV0_ACRCE</name>
<sequence>MFFTISNVQAPFLQPEGLINGVNDEKSMLDDFIKFNVVCPLYHNAFIRKWIVHQCDVKGCKENLVIDRSFDNNMECCMAKERLVGTVHWADEERNEGWEPEGNVPPLLHYRFAKGEREKMVA</sequence>
<reference evidence="1" key="1">
    <citation type="journal article" date="2023" name="G3 (Bethesda)">
        <title>Whole genome assembly and annotation of the endangered Caribbean coral Acropora cervicornis.</title>
        <authorList>
            <person name="Selwyn J.D."/>
            <person name="Vollmer S.V."/>
        </authorList>
    </citation>
    <scope>NUCLEOTIDE SEQUENCE</scope>
    <source>
        <strain evidence="1">K2</strain>
    </source>
</reference>
<comment type="caution">
    <text evidence="1">The sequence shown here is derived from an EMBL/GenBank/DDBJ whole genome shotgun (WGS) entry which is preliminary data.</text>
</comment>
<dbReference type="EMBL" id="JARQWQ010000119">
    <property type="protein sequence ID" value="KAK2549883.1"/>
    <property type="molecule type" value="Genomic_DNA"/>
</dbReference>
<proteinExistence type="predicted"/>